<evidence type="ECO:0000259" key="2">
    <source>
        <dbReference type="Pfam" id="PF01551"/>
    </source>
</evidence>
<dbReference type="EMBL" id="CP006841">
    <property type="protein sequence ID" value="ALA67206.1"/>
    <property type="molecule type" value="Genomic_DNA"/>
</dbReference>
<proteinExistence type="predicted"/>
<evidence type="ECO:0000256" key="1">
    <source>
        <dbReference type="SAM" id="SignalP"/>
    </source>
</evidence>
<dbReference type="PANTHER" id="PTHR21666">
    <property type="entry name" value="PEPTIDASE-RELATED"/>
    <property type="match status" value="1"/>
</dbReference>
<reference evidence="3 4" key="1">
    <citation type="submission" date="2013-10" db="EMBL/GenBank/DDBJ databases">
        <title>Complete genome sequence of Corynebacterium lactis DSM 45799(T), isolated from raw cow milk.</title>
        <authorList>
            <person name="Ruckert C."/>
            <person name="Albersmeier A."/>
            <person name="Lipski A."/>
            <person name="Kalinowski J."/>
        </authorList>
    </citation>
    <scope>NUCLEOTIDE SEQUENCE [LARGE SCALE GENOMIC DNA]</scope>
    <source>
        <strain evidence="3 4">RW2-5</strain>
    </source>
</reference>
<keyword evidence="1" id="KW-0732">Signal</keyword>
<dbReference type="STRING" id="1408189.CLAC_05195"/>
<feature type="signal peptide" evidence="1">
    <location>
        <begin position="1"/>
        <end position="25"/>
    </location>
</feature>
<dbReference type="AlphaFoldDB" id="A0A0K2H0G4"/>
<dbReference type="CDD" id="cd12797">
    <property type="entry name" value="M23_peptidase"/>
    <property type="match status" value="1"/>
</dbReference>
<evidence type="ECO:0000313" key="4">
    <source>
        <dbReference type="Proteomes" id="UP000058446"/>
    </source>
</evidence>
<dbReference type="Pfam" id="PF01551">
    <property type="entry name" value="Peptidase_M23"/>
    <property type="match status" value="1"/>
</dbReference>
<feature type="domain" description="M23ase beta-sheet core" evidence="2">
    <location>
        <begin position="59"/>
        <end position="151"/>
    </location>
</feature>
<dbReference type="Proteomes" id="UP000058446">
    <property type="component" value="Chromosome"/>
</dbReference>
<evidence type="ECO:0000313" key="3">
    <source>
        <dbReference type="EMBL" id="ALA67206.1"/>
    </source>
</evidence>
<dbReference type="InterPro" id="IPR016047">
    <property type="entry name" value="M23ase_b-sheet_dom"/>
</dbReference>
<protein>
    <submittedName>
        <fullName evidence="3">Membrane protein</fullName>
    </submittedName>
</protein>
<dbReference type="PATRIC" id="fig|1408189.4.peg.1033"/>
<sequence>MVLRTLALVATAAMTLILPTPYSHAIPGSGRISDIAHTKPVPGDAIRAFDPPEKRWQKGHRGVDLAAEPGARIFASADGTVHFAGSIGGVTSVSILHADGIRTTYQPVQTELKKGERVSKGQVIAVLVTHPKHPEPGLHWGALRGQDYLNPLDLLRRRPIVLKPVV</sequence>
<keyword evidence="4" id="KW-1185">Reference proteome</keyword>
<dbReference type="PANTHER" id="PTHR21666:SF270">
    <property type="entry name" value="MUREIN HYDROLASE ACTIVATOR ENVC"/>
    <property type="match status" value="1"/>
</dbReference>
<dbReference type="KEGG" id="clw:CLAC_05195"/>
<dbReference type="GO" id="GO:0004222">
    <property type="term" value="F:metalloendopeptidase activity"/>
    <property type="evidence" value="ECO:0007669"/>
    <property type="project" value="TreeGrafter"/>
</dbReference>
<accession>A0A0K2H0G4</accession>
<gene>
    <name evidence="3" type="ORF">CLAC_05195</name>
</gene>
<dbReference type="InterPro" id="IPR050570">
    <property type="entry name" value="Cell_wall_metabolism_enzyme"/>
</dbReference>
<name>A0A0K2H0G4_9CORY</name>
<organism evidence="3 4">
    <name type="scientific">Corynebacterium lactis RW2-5</name>
    <dbReference type="NCBI Taxonomy" id="1408189"/>
    <lineage>
        <taxon>Bacteria</taxon>
        <taxon>Bacillati</taxon>
        <taxon>Actinomycetota</taxon>
        <taxon>Actinomycetes</taxon>
        <taxon>Mycobacteriales</taxon>
        <taxon>Corynebacteriaceae</taxon>
        <taxon>Corynebacterium</taxon>
    </lineage>
</organism>
<dbReference type="Gene3D" id="2.70.70.10">
    <property type="entry name" value="Glucose Permease (Domain IIA)"/>
    <property type="match status" value="1"/>
</dbReference>
<dbReference type="SUPFAM" id="SSF51261">
    <property type="entry name" value="Duplicated hybrid motif"/>
    <property type="match status" value="1"/>
</dbReference>
<feature type="chain" id="PRO_5005477277" evidence="1">
    <location>
        <begin position="26"/>
        <end position="166"/>
    </location>
</feature>
<dbReference type="InterPro" id="IPR011055">
    <property type="entry name" value="Dup_hybrid_motif"/>
</dbReference>